<organism evidence="1 2">
    <name type="scientific">Cytobacillus firmus DS1</name>
    <dbReference type="NCBI Taxonomy" id="1307436"/>
    <lineage>
        <taxon>Bacteria</taxon>
        <taxon>Bacillati</taxon>
        <taxon>Bacillota</taxon>
        <taxon>Bacilli</taxon>
        <taxon>Bacillales</taxon>
        <taxon>Bacillaceae</taxon>
        <taxon>Cytobacillus</taxon>
    </lineage>
</organism>
<gene>
    <name evidence="1" type="ORF">PBF_04445</name>
</gene>
<evidence type="ECO:0000313" key="2">
    <source>
        <dbReference type="Proteomes" id="UP000019270"/>
    </source>
</evidence>
<name>W7L2X4_CYTFI</name>
<dbReference type="RefSeq" id="WP_035327568.1">
    <property type="nucleotide sequence ID" value="NZ_APVL01000002.1"/>
</dbReference>
<sequence length="64" mass="7408">MIKVLQKYKDGDYEVIEYTSDGITISHTDRIIFNSPPITPEPSEPEPTLEDKINFIYYKNMGVI</sequence>
<comment type="caution">
    <text evidence="1">The sequence shown here is derived from an EMBL/GenBank/DDBJ whole genome shotgun (WGS) entry which is preliminary data.</text>
</comment>
<reference evidence="2" key="1">
    <citation type="submission" date="2013-03" db="EMBL/GenBank/DDBJ databases">
        <title>Draft genome sequence of Bacillus firmus DS1.</title>
        <authorList>
            <person name="Peng D."/>
            <person name="Zhu L."/>
            <person name="Sun M."/>
        </authorList>
    </citation>
    <scope>NUCLEOTIDE SEQUENCE [LARGE SCALE GENOMIC DNA]</scope>
    <source>
        <strain evidence="2">DS1</strain>
    </source>
</reference>
<dbReference type="EMBL" id="APVL01000002">
    <property type="protein sequence ID" value="EWG12758.1"/>
    <property type="molecule type" value="Genomic_DNA"/>
</dbReference>
<dbReference type="Proteomes" id="UP000019270">
    <property type="component" value="Unassembled WGS sequence"/>
</dbReference>
<protein>
    <submittedName>
        <fullName evidence="1">Uncharacterized protein</fullName>
    </submittedName>
</protein>
<reference evidence="1 2" key="2">
    <citation type="journal article" date="2016" name="Sci. Rep.">
        <title>A novel serine protease, Sep1, from Bacillus firmus DS-1 has nematicidal activity and degrades multiple intestinal-associated nematode proteins.</title>
        <authorList>
            <person name="Geng C."/>
            <person name="Nie X."/>
            <person name="Tang Z."/>
            <person name="Zhang Y."/>
            <person name="Lin J."/>
            <person name="Sun M."/>
            <person name="Peng D."/>
        </authorList>
    </citation>
    <scope>NUCLEOTIDE SEQUENCE [LARGE SCALE GENOMIC DNA]</scope>
    <source>
        <strain evidence="1 2">DS1</strain>
    </source>
</reference>
<dbReference type="AlphaFoldDB" id="W7L2X4"/>
<proteinExistence type="predicted"/>
<accession>W7L2X4</accession>
<evidence type="ECO:0000313" key="1">
    <source>
        <dbReference type="EMBL" id="EWG12758.1"/>
    </source>
</evidence>